<dbReference type="EMBL" id="GBXM01093435">
    <property type="protein sequence ID" value="JAH15142.1"/>
    <property type="molecule type" value="Transcribed_RNA"/>
</dbReference>
<reference evidence="1" key="1">
    <citation type="submission" date="2014-11" db="EMBL/GenBank/DDBJ databases">
        <authorList>
            <person name="Amaro Gonzalez C."/>
        </authorList>
    </citation>
    <scope>NUCLEOTIDE SEQUENCE</scope>
</reference>
<sequence length="57" mass="7122">MQSLRFNCFEDPGKLRTEGVIELFKCYLKWQYCIILWITETKKIYQVHFDRKKTRLY</sequence>
<proteinExistence type="predicted"/>
<accession>A0A0E9QF47</accession>
<reference evidence="1" key="2">
    <citation type="journal article" date="2015" name="Fish Shellfish Immunol.">
        <title>Early steps in the European eel (Anguilla anguilla)-Vibrio vulnificus interaction in the gills: Role of the RtxA13 toxin.</title>
        <authorList>
            <person name="Callol A."/>
            <person name="Pajuelo D."/>
            <person name="Ebbesson L."/>
            <person name="Teles M."/>
            <person name="MacKenzie S."/>
            <person name="Amaro C."/>
        </authorList>
    </citation>
    <scope>NUCLEOTIDE SEQUENCE</scope>
</reference>
<dbReference type="AlphaFoldDB" id="A0A0E9QF47"/>
<name>A0A0E9QF47_ANGAN</name>
<evidence type="ECO:0000313" key="1">
    <source>
        <dbReference type="EMBL" id="JAH15142.1"/>
    </source>
</evidence>
<organism evidence="1">
    <name type="scientific">Anguilla anguilla</name>
    <name type="common">European freshwater eel</name>
    <name type="synonym">Muraena anguilla</name>
    <dbReference type="NCBI Taxonomy" id="7936"/>
    <lineage>
        <taxon>Eukaryota</taxon>
        <taxon>Metazoa</taxon>
        <taxon>Chordata</taxon>
        <taxon>Craniata</taxon>
        <taxon>Vertebrata</taxon>
        <taxon>Euteleostomi</taxon>
        <taxon>Actinopterygii</taxon>
        <taxon>Neopterygii</taxon>
        <taxon>Teleostei</taxon>
        <taxon>Anguilliformes</taxon>
        <taxon>Anguillidae</taxon>
        <taxon>Anguilla</taxon>
    </lineage>
</organism>
<protein>
    <submittedName>
        <fullName evidence="1">Uncharacterized protein</fullName>
    </submittedName>
</protein>